<dbReference type="EMBL" id="JAURUP010000006">
    <property type="protein sequence ID" value="MDP9750404.1"/>
    <property type="molecule type" value="Genomic_DNA"/>
</dbReference>
<name>A0ABT9M2Q2_9THEO</name>
<comment type="caution">
    <text evidence="1">The sequence shown here is derived from an EMBL/GenBank/DDBJ whole genome shotgun (WGS) entry which is preliminary data.</text>
</comment>
<keyword evidence="2" id="KW-1185">Reference proteome</keyword>
<organism evidence="1 2">
    <name type="scientific">Thermoanaerobacter pentosaceus</name>
    <dbReference type="NCBI Taxonomy" id="694059"/>
    <lineage>
        <taxon>Bacteria</taxon>
        <taxon>Bacillati</taxon>
        <taxon>Bacillota</taxon>
        <taxon>Clostridia</taxon>
        <taxon>Thermoanaerobacterales</taxon>
        <taxon>Thermoanaerobacteraceae</taxon>
        <taxon>Thermoanaerobacter</taxon>
    </lineage>
</organism>
<sequence length="45" mass="4785">MAPKAVKTAPVLHCRISGTISVPVLRHAGSFCRLIKPVPYGFAGH</sequence>
<reference evidence="1 2" key="1">
    <citation type="submission" date="2023-07" db="EMBL/GenBank/DDBJ databases">
        <title>Genomic Encyclopedia of Type Strains, Phase IV (KMG-IV): sequencing the most valuable type-strain genomes for metagenomic binning, comparative biology and taxonomic classification.</title>
        <authorList>
            <person name="Goeker M."/>
        </authorList>
    </citation>
    <scope>NUCLEOTIDE SEQUENCE [LARGE SCALE GENOMIC DNA]</scope>
    <source>
        <strain evidence="1 2">DSM 25963</strain>
    </source>
</reference>
<gene>
    <name evidence="1" type="ORF">J2S24_000872</name>
</gene>
<dbReference type="Proteomes" id="UP001223886">
    <property type="component" value="Unassembled WGS sequence"/>
</dbReference>
<evidence type="ECO:0000313" key="2">
    <source>
        <dbReference type="Proteomes" id="UP001223886"/>
    </source>
</evidence>
<protein>
    <submittedName>
        <fullName evidence="1">Uncharacterized protein</fullName>
    </submittedName>
</protein>
<proteinExistence type="predicted"/>
<evidence type="ECO:0000313" key="1">
    <source>
        <dbReference type="EMBL" id="MDP9750404.1"/>
    </source>
</evidence>
<dbReference type="RefSeq" id="WP_307680995.1">
    <property type="nucleotide sequence ID" value="NZ_JAURUP010000006.1"/>
</dbReference>
<accession>A0ABT9M2Q2</accession>